<feature type="transmembrane region" description="Helical" evidence="2">
    <location>
        <begin position="102"/>
        <end position="125"/>
    </location>
</feature>
<dbReference type="AlphaFoldDB" id="A0A6N2BQ55"/>
<feature type="chain" id="PRO_5026656160" evidence="3">
    <location>
        <begin position="23"/>
        <end position="126"/>
    </location>
</feature>
<evidence type="ECO:0000313" key="4">
    <source>
        <dbReference type="EMBL" id="TMW95850.1"/>
    </source>
</evidence>
<evidence type="ECO:0000256" key="2">
    <source>
        <dbReference type="SAM" id="Phobius"/>
    </source>
</evidence>
<keyword evidence="2" id="KW-0472">Membrane</keyword>
<keyword evidence="2" id="KW-0812">Transmembrane</keyword>
<feature type="region of interest" description="Disordered" evidence="1">
    <location>
        <begin position="42"/>
        <end position="92"/>
    </location>
</feature>
<name>A0A6N2BQ55_SOLCI</name>
<dbReference type="EMBL" id="RXGB01002211">
    <property type="protein sequence ID" value="TMW95850.1"/>
    <property type="molecule type" value="Genomic_DNA"/>
</dbReference>
<organism evidence="4">
    <name type="scientific">Solanum chilense</name>
    <name type="common">Tomato</name>
    <name type="synonym">Lycopersicon chilense</name>
    <dbReference type="NCBI Taxonomy" id="4083"/>
    <lineage>
        <taxon>Eukaryota</taxon>
        <taxon>Viridiplantae</taxon>
        <taxon>Streptophyta</taxon>
        <taxon>Embryophyta</taxon>
        <taxon>Tracheophyta</taxon>
        <taxon>Spermatophyta</taxon>
        <taxon>Magnoliopsida</taxon>
        <taxon>eudicotyledons</taxon>
        <taxon>Gunneridae</taxon>
        <taxon>Pentapetalae</taxon>
        <taxon>asterids</taxon>
        <taxon>lamiids</taxon>
        <taxon>Solanales</taxon>
        <taxon>Solanaceae</taxon>
        <taxon>Solanoideae</taxon>
        <taxon>Solaneae</taxon>
        <taxon>Solanum</taxon>
        <taxon>Solanum subgen. Lycopersicon</taxon>
    </lineage>
</organism>
<accession>A0A6N2BQ55</accession>
<reference evidence="4" key="1">
    <citation type="submission" date="2019-05" db="EMBL/GenBank/DDBJ databases">
        <title>The de novo reference genome and transcriptome assemblies of the wild tomato species Solanum chilense.</title>
        <authorList>
            <person name="Stam R."/>
            <person name="Nosenko T."/>
            <person name="Hoerger A.C."/>
            <person name="Stephan W."/>
            <person name="Seidel M.A."/>
            <person name="Kuhn J.M.M."/>
            <person name="Haberer G."/>
            <person name="Tellier A."/>
        </authorList>
    </citation>
    <scope>NUCLEOTIDE SEQUENCE</scope>
    <source>
        <tissue evidence="4">Mature leaves</tissue>
    </source>
</reference>
<evidence type="ECO:0000256" key="3">
    <source>
        <dbReference type="SAM" id="SignalP"/>
    </source>
</evidence>
<comment type="caution">
    <text evidence="4">The sequence shown here is derived from an EMBL/GenBank/DDBJ whole genome shotgun (WGS) entry which is preliminary data.</text>
</comment>
<proteinExistence type="predicted"/>
<feature type="signal peptide" evidence="3">
    <location>
        <begin position="1"/>
        <end position="22"/>
    </location>
</feature>
<evidence type="ECO:0000256" key="1">
    <source>
        <dbReference type="SAM" id="MobiDB-lite"/>
    </source>
</evidence>
<protein>
    <submittedName>
        <fullName evidence="4">Uncharacterized protein</fullName>
    </submittedName>
</protein>
<gene>
    <name evidence="4" type="ORF">EJD97_008251</name>
</gene>
<keyword evidence="2" id="KW-1133">Transmembrane helix</keyword>
<keyword evidence="3" id="KW-0732">Signal</keyword>
<sequence>MKIAFFPCLTILLYILTVTIRASEISHMSKKKDVHVSKHLVSAQERNSESDVADISDNTNKYELPTKNFRSDVEKNQRGKGSNGGGNMARQPHNSAVKLKQLSISMSTTCVISSLLLLLVLPFVIS</sequence>